<evidence type="ECO:0000256" key="3">
    <source>
        <dbReference type="ARBA" id="ARBA00022692"/>
    </source>
</evidence>
<dbReference type="GO" id="GO:0016020">
    <property type="term" value="C:membrane"/>
    <property type="evidence" value="ECO:0007669"/>
    <property type="project" value="UniProtKB-SubCell"/>
</dbReference>
<evidence type="ECO:0000256" key="5">
    <source>
        <dbReference type="ARBA" id="ARBA00023136"/>
    </source>
</evidence>
<name>A0A3B4F5N5_9CICH</name>
<dbReference type="Pfam" id="PF00335">
    <property type="entry name" value="Tetraspanin"/>
    <property type="match status" value="1"/>
</dbReference>
<dbReference type="Ensembl" id="ENSPNYT00000006051.1">
    <property type="protein sequence ID" value="ENSPNYP00000005900.1"/>
    <property type="gene ID" value="ENSPNYG00000004562.1"/>
</dbReference>
<evidence type="ECO:0000256" key="2">
    <source>
        <dbReference type="ARBA" id="ARBA00006840"/>
    </source>
</evidence>
<dbReference type="PROSITE" id="PS00421">
    <property type="entry name" value="TM4_1"/>
    <property type="match status" value="1"/>
</dbReference>
<accession>A0A3B4F5N5</accession>
<evidence type="ECO:0000256" key="6">
    <source>
        <dbReference type="SAM" id="Phobius"/>
    </source>
</evidence>
<dbReference type="GeneTree" id="ENSGT00940000157667"/>
<feature type="transmembrane region" description="Helical" evidence="6">
    <location>
        <begin position="61"/>
        <end position="83"/>
    </location>
</feature>
<dbReference type="InterPro" id="IPR018499">
    <property type="entry name" value="Tetraspanin/Peripherin"/>
</dbReference>
<keyword evidence="4 6" id="KW-1133">Transmembrane helix</keyword>
<evidence type="ECO:0000256" key="4">
    <source>
        <dbReference type="ARBA" id="ARBA00022989"/>
    </source>
</evidence>
<sequence>MRCLLYLLNCRFLFCLSNVLFAFCRYQLGGSFLLGVGVWVLVDPTGFREIVATNPLLFTGVYIILGMGGMLFLLGFLGCCGAIRENKCLLLFVSWLTKSKHSCV</sequence>
<reference evidence="7" key="1">
    <citation type="submission" date="2023-09" db="UniProtKB">
        <authorList>
            <consortium name="Ensembl"/>
        </authorList>
    </citation>
    <scope>IDENTIFICATION</scope>
</reference>
<keyword evidence="3 6" id="KW-0812">Transmembrane</keyword>
<feature type="transmembrane region" description="Helical" evidence="6">
    <location>
        <begin position="12"/>
        <end position="41"/>
    </location>
</feature>
<dbReference type="InterPro" id="IPR018503">
    <property type="entry name" value="Tetraspanin_CS"/>
</dbReference>
<dbReference type="AlphaFoldDB" id="A0A3B4F5N5"/>
<organism evidence="7">
    <name type="scientific">Pundamilia nyererei</name>
    <dbReference type="NCBI Taxonomy" id="303518"/>
    <lineage>
        <taxon>Eukaryota</taxon>
        <taxon>Metazoa</taxon>
        <taxon>Chordata</taxon>
        <taxon>Craniata</taxon>
        <taxon>Vertebrata</taxon>
        <taxon>Euteleostomi</taxon>
        <taxon>Actinopterygii</taxon>
        <taxon>Neopterygii</taxon>
        <taxon>Teleostei</taxon>
        <taxon>Neoteleostei</taxon>
        <taxon>Acanthomorphata</taxon>
        <taxon>Ovalentaria</taxon>
        <taxon>Cichlomorphae</taxon>
        <taxon>Cichliformes</taxon>
        <taxon>Cichlidae</taxon>
        <taxon>African cichlids</taxon>
        <taxon>Pseudocrenilabrinae</taxon>
        <taxon>Haplochromini</taxon>
        <taxon>Pundamilia</taxon>
    </lineage>
</organism>
<comment type="similarity">
    <text evidence="2">Belongs to the tetraspanin (TM4SF) family.</text>
</comment>
<dbReference type="PRINTS" id="PR00259">
    <property type="entry name" value="TMFOUR"/>
</dbReference>
<protein>
    <submittedName>
        <fullName evidence="7">Tetraspanin 18b</fullName>
    </submittedName>
</protein>
<dbReference type="STRING" id="303518.ENSPNYP00000005900"/>
<evidence type="ECO:0000313" key="7">
    <source>
        <dbReference type="Ensembl" id="ENSPNYP00000005900.1"/>
    </source>
</evidence>
<evidence type="ECO:0000256" key="1">
    <source>
        <dbReference type="ARBA" id="ARBA00004141"/>
    </source>
</evidence>
<keyword evidence="5 6" id="KW-0472">Membrane</keyword>
<proteinExistence type="inferred from homology"/>
<comment type="subcellular location">
    <subcellularLocation>
        <location evidence="1">Membrane</location>
        <topology evidence="1">Multi-pass membrane protein</topology>
    </subcellularLocation>
</comment>